<sequence>MPESLRPLLESCIGETLDDLHNRQTCVTRFSPEASDEGISEKCRSKDVTLAHIGSSFFMLVVEGVALDAIPIFRFEFIADHLDKNFLDSEEQLKALSDMRHHQTVRSRTSRCKESVEGAKREQTLGQAMTFVSKVWFPTPSFRVPEISDYRGGKATVPAIDPIFPLAMEYTGHEGDPSSNHKRKYKEEVAMQPNSFRLKGRNGENLRLKKQLEVTILEASKVREELDSALAEVSELKGSIPTKREAAMQEFLGSQAFCHAIRPHCTREIQLEKRKWMAILERYDDGNIIDKYHEEMEEY</sequence>
<reference evidence="2" key="2">
    <citation type="submission" date="2019-10" db="EMBL/GenBank/DDBJ databases">
        <title>A de novo genome assembly of a pear dwarfing rootstock.</title>
        <authorList>
            <person name="Wang F."/>
            <person name="Wang J."/>
            <person name="Li S."/>
            <person name="Zhang Y."/>
            <person name="Fang M."/>
            <person name="Ma L."/>
            <person name="Zhao Y."/>
            <person name="Jiang S."/>
        </authorList>
    </citation>
    <scope>NUCLEOTIDE SEQUENCE [LARGE SCALE GENOMIC DNA]</scope>
</reference>
<dbReference type="EMBL" id="SMOL01000559">
    <property type="protein sequence ID" value="KAB2606055.1"/>
    <property type="molecule type" value="Genomic_DNA"/>
</dbReference>
<protein>
    <submittedName>
        <fullName evidence="1">GRIP domain-containing protein RUD3-like</fullName>
    </submittedName>
</protein>
<dbReference type="Proteomes" id="UP000327157">
    <property type="component" value="Chromosome 11"/>
</dbReference>
<name>A0A5N5FSF5_9ROSA</name>
<organism evidence="1 2">
    <name type="scientific">Pyrus ussuriensis x Pyrus communis</name>
    <dbReference type="NCBI Taxonomy" id="2448454"/>
    <lineage>
        <taxon>Eukaryota</taxon>
        <taxon>Viridiplantae</taxon>
        <taxon>Streptophyta</taxon>
        <taxon>Embryophyta</taxon>
        <taxon>Tracheophyta</taxon>
        <taxon>Spermatophyta</taxon>
        <taxon>Magnoliopsida</taxon>
        <taxon>eudicotyledons</taxon>
        <taxon>Gunneridae</taxon>
        <taxon>Pentapetalae</taxon>
        <taxon>rosids</taxon>
        <taxon>fabids</taxon>
        <taxon>Rosales</taxon>
        <taxon>Rosaceae</taxon>
        <taxon>Amygdaloideae</taxon>
        <taxon>Maleae</taxon>
        <taxon>Pyrus</taxon>
    </lineage>
</organism>
<accession>A0A5N5FSF5</accession>
<dbReference type="AlphaFoldDB" id="A0A5N5FSF5"/>
<reference evidence="1 2" key="1">
    <citation type="submission" date="2019-09" db="EMBL/GenBank/DDBJ databases">
        <authorList>
            <person name="Ou C."/>
        </authorList>
    </citation>
    <scope>NUCLEOTIDE SEQUENCE [LARGE SCALE GENOMIC DNA]</scope>
    <source>
        <strain evidence="1">S2</strain>
        <tissue evidence="1">Leaf</tissue>
    </source>
</reference>
<comment type="caution">
    <text evidence="1">The sequence shown here is derived from an EMBL/GenBank/DDBJ whole genome shotgun (WGS) entry which is preliminary data.</text>
</comment>
<evidence type="ECO:0000313" key="1">
    <source>
        <dbReference type="EMBL" id="KAB2606055.1"/>
    </source>
</evidence>
<reference evidence="1 2" key="3">
    <citation type="submission" date="2019-11" db="EMBL/GenBank/DDBJ databases">
        <title>A de novo genome assembly of a pear dwarfing rootstock.</title>
        <authorList>
            <person name="Wang F."/>
            <person name="Wang J."/>
            <person name="Li S."/>
            <person name="Zhang Y."/>
            <person name="Fang M."/>
            <person name="Ma L."/>
            <person name="Zhao Y."/>
            <person name="Jiang S."/>
        </authorList>
    </citation>
    <scope>NUCLEOTIDE SEQUENCE [LARGE SCALE GENOMIC DNA]</scope>
    <source>
        <strain evidence="1">S2</strain>
        <tissue evidence="1">Leaf</tissue>
    </source>
</reference>
<gene>
    <name evidence="1" type="ORF">D8674_005772</name>
</gene>
<proteinExistence type="predicted"/>
<evidence type="ECO:0000313" key="2">
    <source>
        <dbReference type="Proteomes" id="UP000327157"/>
    </source>
</evidence>
<keyword evidence="2" id="KW-1185">Reference proteome</keyword>